<keyword evidence="2" id="KW-1185">Reference proteome</keyword>
<organism evidence="1 2">
    <name type="scientific">Halorubrum tibetense</name>
    <dbReference type="NCBI Taxonomy" id="175631"/>
    <lineage>
        <taxon>Archaea</taxon>
        <taxon>Methanobacteriati</taxon>
        <taxon>Methanobacteriota</taxon>
        <taxon>Stenosarchaea group</taxon>
        <taxon>Halobacteria</taxon>
        <taxon>Halobacteriales</taxon>
        <taxon>Haloferacaceae</taxon>
        <taxon>Halorubrum</taxon>
    </lineage>
</organism>
<reference evidence="1 2" key="1">
    <citation type="journal article" date="2019" name="Int. J. Syst. Evol. Microbiol.">
        <title>The Global Catalogue of Microorganisms (GCM) 10K type strain sequencing project: providing services to taxonomists for standard genome sequencing and annotation.</title>
        <authorList>
            <consortium name="The Broad Institute Genomics Platform"/>
            <consortium name="The Broad Institute Genome Sequencing Center for Infectious Disease"/>
            <person name="Wu L."/>
            <person name="Ma J."/>
        </authorList>
    </citation>
    <scope>NUCLEOTIDE SEQUENCE [LARGE SCALE GENOMIC DNA]</scope>
    <source>
        <strain evidence="1 2">CGMCC 1.3239</strain>
    </source>
</reference>
<evidence type="ECO:0000313" key="2">
    <source>
        <dbReference type="Proteomes" id="UP001596442"/>
    </source>
</evidence>
<accession>A0ABD5SA96</accession>
<name>A0ABD5SA96_9EURY</name>
<proteinExistence type="predicted"/>
<sequence length="264" mass="29851">MGTRLPSLRTSGAGTITPKLPIRARFSVRVICVIKITIDDEPASEHISKLKQKMSDYMTQGNDVSDPDIIEESPFERVYVLPPNRDDVNVERALEGAEKIRNTVLNRGGIENDSAVEDACPWPNENTSRSWVYYRIAGPLAVTAEDIRWNTAYRLSDDAPHPGSDAFKAEASKLEIPESFEWTSRLVSDYYTHLYDIKQKDDRPCHPQELFGESTVQAKDRTYERALSYLDNLSFVIEPERNVPAWEAVDQQSVEETATGEVNV</sequence>
<dbReference type="AlphaFoldDB" id="A0ABD5SA96"/>
<comment type="caution">
    <text evidence="1">The sequence shown here is derived from an EMBL/GenBank/DDBJ whole genome shotgun (WGS) entry which is preliminary data.</text>
</comment>
<protein>
    <submittedName>
        <fullName evidence="1">Uncharacterized protein</fullName>
    </submittedName>
</protein>
<evidence type="ECO:0000313" key="1">
    <source>
        <dbReference type="EMBL" id="MFC6753365.1"/>
    </source>
</evidence>
<dbReference type="RefSeq" id="WP_379780909.1">
    <property type="nucleotide sequence ID" value="NZ_JBHSWW010000088.1"/>
</dbReference>
<gene>
    <name evidence="1" type="ORF">ACFQEU_07785</name>
</gene>
<dbReference type="Proteomes" id="UP001596442">
    <property type="component" value="Unassembled WGS sequence"/>
</dbReference>
<dbReference type="EMBL" id="JBHSWW010000088">
    <property type="protein sequence ID" value="MFC6753365.1"/>
    <property type="molecule type" value="Genomic_DNA"/>
</dbReference>